<keyword evidence="2" id="KW-0012">Acyltransferase</keyword>
<dbReference type="InterPro" id="IPR050832">
    <property type="entry name" value="Bact_Acetyltransf"/>
</dbReference>
<protein>
    <submittedName>
        <fullName evidence="4">GNAT family N-acetyltransferase</fullName>
    </submittedName>
</protein>
<feature type="domain" description="N-acetyltransferase" evidence="3">
    <location>
        <begin position="3"/>
        <end position="165"/>
    </location>
</feature>
<proteinExistence type="predicted"/>
<dbReference type="InterPro" id="IPR000182">
    <property type="entry name" value="GNAT_dom"/>
</dbReference>
<evidence type="ECO:0000259" key="3">
    <source>
        <dbReference type="PROSITE" id="PS51186"/>
    </source>
</evidence>
<gene>
    <name evidence="4" type="ORF">KSF_094390</name>
</gene>
<keyword evidence="1" id="KW-0808">Transferase</keyword>
<dbReference type="PROSITE" id="PS51186">
    <property type="entry name" value="GNAT"/>
    <property type="match status" value="1"/>
</dbReference>
<comment type="caution">
    <text evidence="4">The sequence shown here is derived from an EMBL/GenBank/DDBJ whole genome shotgun (WGS) entry which is preliminary data.</text>
</comment>
<dbReference type="Pfam" id="PF00583">
    <property type="entry name" value="Acetyltransf_1"/>
    <property type="match status" value="1"/>
</dbReference>
<evidence type="ECO:0000256" key="2">
    <source>
        <dbReference type="ARBA" id="ARBA00023315"/>
    </source>
</evidence>
<dbReference type="InterPro" id="IPR016181">
    <property type="entry name" value="Acyl_CoA_acyltransferase"/>
</dbReference>
<evidence type="ECO:0000313" key="4">
    <source>
        <dbReference type="EMBL" id="GHO99391.1"/>
    </source>
</evidence>
<dbReference type="SUPFAM" id="SSF55729">
    <property type="entry name" value="Acyl-CoA N-acyltransferases (Nat)"/>
    <property type="match status" value="1"/>
</dbReference>
<dbReference type="GO" id="GO:0016747">
    <property type="term" value="F:acyltransferase activity, transferring groups other than amino-acyl groups"/>
    <property type="evidence" value="ECO:0007669"/>
    <property type="project" value="InterPro"/>
</dbReference>
<dbReference type="AlphaFoldDB" id="A0A8J3J0K4"/>
<dbReference type="Proteomes" id="UP000597444">
    <property type="component" value="Unassembled WGS sequence"/>
</dbReference>
<evidence type="ECO:0000256" key="1">
    <source>
        <dbReference type="ARBA" id="ARBA00022679"/>
    </source>
</evidence>
<accession>A0A8J3J0K4</accession>
<sequence length="165" mass="18430">MHLHIRPFSPDDLEDVVQLSLLAWTPVYRSFEQVLGTKIYSLLFPDGEQAQRSVVEKICLEHEKTLVWVAECDEVITGFIACTLNSQENGQDNTGEVELLAVHPEYQNQGIGTELNHFALEKMKESGIKLAVVATGGDPGHAPARRTYEKAGYTALPNVRYYQAL</sequence>
<dbReference type="CDD" id="cd04301">
    <property type="entry name" value="NAT_SF"/>
    <property type="match status" value="1"/>
</dbReference>
<dbReference type="Gene3D" id="3.40.630.30">
    <property type="match status" value="1"/>
</dbReference>
<organism evidence="4 5">
    <name type="scientific">Reticulibacter mediterranei</name>
    <dbReference type="NCBI Taxonomy" id="2778369"/>
    <lineage>
        <taxon>Bacteria</taxon>
        <taxon>Bacillati</taxon>
        <taxon>Chloroflexota</taxon>
        <taxon>Ktedonobacteria</taxon>
        <taxon>Ktedonobacterales</taxon>
        <taxon>Reticulibacteraceae</taxon>
        <taxon>Reticulibacter</taxon>
    </lineage>
</organism>
<keyword evidence="5" id="KW-1185">Reference proteome</keyword>
<dbReference type="EMBL" id="BNJK01000002">
    <property type="protein sequence ID" value="GHO99391.1"/>
    <property type="molecule type" value="Genomic_DNA"/>
</dbReference>
<name>A0A8J3J0K4_9CHLR</name>
<reference evidence="4" key="1">
    <citation type="submission" date="2020-10" db="EMBL/GenBank/DDBJ databases">
        <title>Taxonomic study of unclassified bacteria belonging to the class Ktedonobacteria.</title>
        <authorList>
            <person name="Yabe S."/>
            <person name="Wang C.M."/>
            <person name="Zheng Y."/>
            <person name="Sakai Y."/>
            <person name="Cavaletti L."/>
            <person name="Monciardini P."/>
            <person name="Donadio S."/>
        </authorList>
    </citation>
    <scope>NUCLEOTIDE SEQUENCE</scope>
    <source>
        <strain evidence="4">ID150040</strain>
    </source>
</reference>
<dbReference type="PANTHER" id="PTHR43877">
    <property type="entry name" value="AMINOALKYLPHOSPHONATE N-ACETYLTRANSFERASE-RELATED-RELATED"/>
    <property type="match status" value="1"/>
</dbReference>
<evidence type="ECO:0000313" key="5">
    <source>
        <dbReference type="Proteomes" id="UP000597444"/>
    </source>
</evidence>